<protein>
    <submittedName>
        <fullName evidence="1">Sarcosine oxidase subunit gamma</fullName>
    </submittedName>
</protein>
<organism evidence="1 2">
    <name type="scientific">Tsukamurella asaccharolytica</name>
    <dbReference type="NCBI Taxonomy" id="2592067"/>
    <lineage>
        <taxon>Bacteria</taxon>
        <taxon>Bacillati</taxon>
        <taxon>Actinomycetota</taxon>
        <taxon>Actinomycetes</taxon>
        <taxon>Mycobacteriales</taxon>
        <taxon>Tsukamurellaceae</taxon>
        <taxon>Tsukamurella</taxon>
    </lineage>
</organism>
<accession>A0A5C5R5H5</accession>
<comment type="caution">
    <text evidence="1">The sequence shown here is derived from an EMBL/GenBank/DDBJ whole genome shotgun (WGS) entry which is preliminary data.</text>
</comment>
<evidence type="ECO:0000313" key="2">
    <source>
        <dbReference type="Proteomes" id="UP000317291"/>
    </source>
</evidence>
<dbReference type="Proteomes" id="UP000317291">
    <property type="component" value="Unassembled WGS sequence"/>
</dbReference>
<dbReference type="Pfam" id="PF04268">
    <property type="entry name" value="SoxG"/>
    <property type="match status" value="1"/>
</dbReference>
<dbReference type="EMBL" id="VIGW01000015">
    <property type="protein sequence ID" value="TWS17936.1"/>
    <property type="molecule type" value="Genomic_DNA"/>
</dbReference>
<sequence length="196" mass="20222">MTDDNPISPLGARAATLIPGLTEERYAAMVTVWARADAVAATGAELGVALPTVPGTAAVAGNRTVVWMGPEEWLVLDREVPPEDIIAATTAAAAAVDVTSQRIALRLRAPWARDVLAAGCAIDLHPSRFGAVDGAGPGVVSAVQTNLALATVVVMANPPGDGERAGDDVTVLVRSTFCRYLVDWLADAAAEDLRTA</sequence>
<dbReference type="OrthoDB" id="9814782at2"/>
<proteinExistence type="predicted"/>
<gene>
    <name evidence="1" type="ORF">FK529_17765</name>
</gene>
<dbReference type="InterPro" id="IPR007375">
    <property type="entry name" value="SoxG"/>
</dbReference>
<dbReference type="AlphaFoldDB" id="A0A5C5R5H5"/>
<name>A0A5C5R5H5_9ACTN</name>
<dbReference type="Gene3D" id="3.30.70.1520">
    <property type="entry name" value="Heterotetrameric sarcosine oxidase"/>
    <property type="match status" value="1"/>
</dbReference>
<keyword evidence="2" id="KW-1185">Reference proteome</keyword>
<dbReference type="Gene3D" id="3.30.1360.120">
    <property type="entry name" value="Probable tRNA modification gtpase trme, domain 1"/>
    <property type="match status" value="1"/>
</dbReference>
<dbReference type="RefSeq" id="WP_146563713.1">
    <property type="nucleotide sequence ID" value="NZ_VIGW01000015.1"/>
</dbReference>
<reference evidence="1 2" key="1">
    <citation type="submission" date="2019-06" db="EMBL/GenBank/DDBJ databases">
        <title>Tsukamurella conjunctivitidis sp. nov., Tsukamurella assacharolytica sp. nov. and Tsukamurella sputae sp. nov. isolated from patients with conjunctivitis, bacteraemia (lymphoma) and respiratory infection (sputum) in Hong Kong.</title>
        <authorList>
            <person name="Teng J.L.L."/>
            <person name="Lee H.H."/>
            <person name="Fong J.Y.H."/>
            <person name="Fok K.M.N."/>
            <person name="Lau S.K.P."/>
            <person name="Woo P.C.Y."/>
        </authorList>
    </citation>
    <scope>NUCLEOTIDE SEQUENCE [LARGE SCALE GENOMIC DNA]</scope>
    <source>
        <strain evidence="1 2">HKU71</strain>
    </source>
</reference>
<dbReference type="InterPro" id="IPR027266">
    <property type="entry name" value="TrmE/GcvT-like"/>
</dbReference>
<evidence type="ECO:0000313" key="1">
    <source>
        <dbReference type="EMBL" id="TWS17936.1"/>
    </source>
</evidence>